<evidence type="ECO:0000256" key="1">
    <source>
        <dbReference type="SAM" id="MobiDB-lite"/>
    </source>
</evidence>
<evidence type="ECO:0000313" key="3">
    <source>
        <dbReference type="Proteomes" id="UP000625711"/>
    </source>
</evidence>
<protein>
    <submittedName>
        <fullName evidence="2">Uncharacterized protein</fullName>
    </submittedName>
</protein>
<reference evidence="2" key="1">
    <citation type="submission" date="2020-08" db="EMBL/GenBank/DDBJ databases">
        <title>Genome sequencing and assembly of the red palm weevil Rhynchophorus ferrugineus.</title>
        <authorList>
            <person name="Dias G.B."/>
            <person name="Bergman C.M."/>
            <person name="Manee M."/>
        </authorList>
    </citation>
    <scope>NUCLEOTIDE SEQUENCE</scope>
    <source>
        <strain evidence="2">AA-2017</strain>
        <tissue evidence="2">Whole larva</tissue>
    </source>
</reference>
<evidence type="ECO:0000313" key="2">
    <source>
        <dbReference type="EMBL" id="KAF7270372.1"/>
    </source>
</evidence>
<dbReference type="EMBL" id="JAACXV010014109">
    <property type="protein sequence ID" value="KAF7270372.1"/>
    <property type="molecule type" value="Genomic_DNA"/>
</dbReference>
<name>A0A834IAQ5_RHYFE</name>
<gene>
    <name evidence="2" type="ORF">GWI33_016662</name>
</gene>
<feature type="region of interest" description="Disordered" evidence="1">
    <location>
        <begin position="157"/>
        <end position="209"/>
    </location>
</feature>
<accession>A0A834IAQ5</accession>
<organism evidence="2 3">
    <name type="scientific">Rhynchophorus ferrugineus</name>
    <name type="common">Red palm weevil</name>
    <name type="synonym">Curculio ferrugineus</name>
    <dbReference type="NCBI Taxonomy" id="354439"/>
    <lineage>
        <taxon>Eukaryota</taxon>
        <taxon>Metazoa</taxon>
        <taxon>Ecdysozoa</taxon>
        <taxon>Arthropoda</taxon>
        <taxon>Hexapoda</taxon>
        <taxon>Insecta</taxon>
        <taxon>Pterygota</taxon>
        <taxon>Neoptera</taxon>
        <taxon>Endopterygota</taxon>
        <taxon>Coleoptera</taxon>
        <taxon>Polyphaga</taxon>
        <taxon>Cucujiformia</taxon>
        <taxon>Curculionidae</taxon>
        <taxon>Dryophthorinae</taxon>
        <taxon>Rhynchophorus</taxon>
    </lineage>
</organism>
<comment type="caution">
    <text evidence="2">The sequence shown here is derived from an EMBL/GenBank/DDBJ whole genome shotgun (WGS) entry which is preliminary data.</text>
</comment>
<dbReference type="Proteomes" id="UP000625711">
    <property type="component" value="Unassembled WGS sequence"/>
</dbReference>
<keyword evidence="3" id="KW-1185">Reference proteome</keyword>
<sequence length="209" mass="23988">MKRQTKEQRGSPTRRRSFESKLNFLISRAELFPLDDNKWNWNSETFYVNIVQDKPEVDIFVLSRKRSVNYTVIFLKSFTSENRILTQTLRAKENFNLSAEKKRTEKAEINYNNRRRIKPKQQHKATDKKAESALNALCISNVVVASTSFSALPQTNATRISEPTDHATTSNNEQTLITQSNDIPVPTPASTKKPESRQLSSAIKARTRN</sequence>
<proteinExistence type="predicted"/>
<dbReference type="AlphaFoldDB" id="A0A834IAQ5"/>
<feature type="compositionally biased region" description="Polar residues" evidence="1">
    <location>
        <begin position="157"/>
        <end position="182"/>
    </location>
</feature>